<dbReference type="Pfam" id="PF01396">
    <property type="entry name" value="Zn_ribbon_Top1"/>
    <property type="match status" value="2"/>
</dbReference>
<evidence type="ECO:0000259" key="10">
    <source>
        <dbReference type="PROSITE" id="PS51198"/>
    </source>
</evidence>
<dbReference type="GO" id="GO:0005694">
    <property type="term" value="C:chromosome"/>
    <property type="evidence" value="ECO:0007669"/>
    <property type="project" value="InterPro"/>
</dbReference>
<dbReference type="STRING" id="1054996.SAMN05444414_102213"/>
<dbReference type="GO" id="GO:0043138">
    <property type="term" value="F:3'-5' DNA helicase activity"/>
    <property type="evidence" value="ECO:0007669"/>
    <property type="project" value="UniProtKB-EC"/>
</dbReference>
<evidence type="ECO:0000256" key="7">
    <source>
        <dbReference type="ARBA" id="ARBA00034808"/>
    </source>
</evidence>
<sequence>MAPTEQKQIVRSALAGLFFGLLGHQYKGIAVSNSGVTLLSRAPRQLSFTDITHPLQVTKTLGKPSVAVTIRQGNEVKVAGFKKSDAVDFVTSANAAWRAHFVEQVKASDGELRALAEAVGRLGQPKRYPSACLLQPFLERANAVAEKLPAEIPNGVLPSEQQKVLDRVLAFQKGPGRSRDAAIKSFTNAELDAFKDFFDTIESNPLTPEQRLAVVADEDATLVLAGAGSGKTSVIVAKAAYLIKSGIRQPEEILLMAFGKDAAAEMATRIEERAGAKVDALTFHALGNSIIRQVENGAPALAPHASDDKQFTALLRDILFNDIAKQPALGMLLLKWFSEFYWPYKSEWDFQTKDEYYQYVEAHELRTLQGDLVRSFEEWEIANWLYLNGIAYEYEPDYEHHLPENNRTAYTPDFRLTESGVYIEHFGVRKSRGPTGETRLTTAPHIDRNAYLEGMEWKRKVHAEHQTTLIETFSYERVEGRLTEALEEKLAPYATPNPIPPEQVFEQLTEMGQVDAFTQVLGTFLRHFKSSGTTISNCLGRVEKSHDKARGAAFLKIFEPVLEAYQNRLGDRIDFEDMIVRATEHVKAGRYKSPYRHLLVDEFQDISEGRARLLKALKAQHEDARVFAVGDDWQSIYRFTGSDIHLMRDFGEEFGGTFAGESGVHSSVDLGRTFRSVDKIALPARTFVLQNPSQITKQVIPAGTTETSAISVAHYGWGGEEEALKAALDHIEAAASGSETSVLLLGRYNFLRPEELPQLRMRYPNLSLKFMTVHRSKGLEADHVVVLKAASDRMGFPSEIVDDPLLDLVLPKPEEYDHAEERRLFYVALTRARKTVTVLADRQRPSVFARELVENPDYGVVELGDAGIAEHRCGACGGRMLSQTSKKGSPYFQCEHRKLCGEMLRPCNVCGKDLPVSDKAHPGNLVCSCGATFPACPECSDGWLVERKGKWGKFLGCVKYPDCKGKKTIPKDRTRKRQQ</sequence>
<dbReference type="GO" id="GO:0005524">
    <property type="term" value="F:ATP binding"/>
    <property type="evidence" value="ECO:0007669"/>
    <property type="project" value="UniProtKB-UniRule"/>
</dbReference>
<feature type="domain" description="UvrD-like helicase ATP-binding" evidence="10">
    <location>
        <begin position="204"/>
        <end position="677"/>
    </location>
</feature>
<gene>
    <name evidence="11" type="ORF">SAMN05444414_102213</name>
</gene>
<dbReference type="OrthoDB" id="5298826at2"/>
<evidence type="ECO:0000256" key="2">
    <source>
        <dbReference type="ARBA" id="ARBA00022801"/>
    </source>
</evidence>
<accession>A0A1M6WAE2</accession>
<dbReference type="PANTHER" id="PTHR11070">
    <property type="entry name" value="UVRD / RECB / PCRA DNA HELICASE FAMILY MEMBER"/>
    <property type="match status" value="1"/>
</dbReference>
<dbReference type="Gene3D" id="3.30.65.10">
    <property type="entry name" value="Bacterial Topoisomerase I, domain 1"/>
    <property type="match status" value="1"/>
</dbReference>
<evidence type="ECO:0000256" key="1">
    <source>
        <dbReference type="ARBA" id="ARBA00022741"/>
    </source>
</evidence>
<dbReference type="PROSITE" id="PS51198">
    <property type="entry name" value="UVRD_HELICASE_ATP_BIND"/>
    <property type="match status" value="1"/>
</dbReference>
<name>A0A1M6WAE2_9RHOB</name>
<dbReference type="SUPFAM" id="SSF57783">
    <property type="entry name" value="Zinc beta-ribbon"/>
    <property type="match status" value="1"/>
</dbReference>
<evidence type="ECO:0000256" key="6">
    <source>
        <dbReference type="ARBA" id="ARBA00034617"/>
    </source>
</evidence>
<dbReference type="GO" id="GO:0003677">
    <property type="term" value="F:DNA binding"/>
    <property type="evidence" value="ECO:0007669"/>
    <property type="project" value="InterPro"/>
</dbReference>
<dbReference type="InterPro" id="IPR014017">
    <property type="entry name" value="DNA_helicase_UvrD-like_C"/>
</dbReference>
<dbReference type="InterPro" id="IPR013498">
    <property type="entry name" value="Topo_IA_Znf"/>
</dbReference>
<feature type="binding site" evidence="9">
    <location>
        <begin position="225"/>
        <end position="232"/>
    </location>
    <ligand>
        <name>ATP</name>
        <dbReference type="ChEBI" id="CHEBI:30616"/>
    </ligand>
</feature>
<dbReference type="InterPro" id="IPR000212">
    <property type="entry name" value="DNA_helicase_UvrD/REP"/>
</dbReference>
<dbReference type="EC" id="5.6.2.4" evidence="7"/>
<keyword evidence="2 9" id="KW-0378">Hydrolase</keyword>
<keyword evidence="12" id="KW-1185">Reference proteome</keyword>
<dbReference type="GO" id="GO:0006265">
    <property type="term" value="P:DNA topological change"/>
    <property type="evidence" value="ECO:0007669"/>
    <property type="project" value="InterPro"/>
</dbReference>
<evidence type="ECO:0000313" key="12">
    <source>
        <dbReference type="Proteomes" id="UP000184191"/>
    </source>
</evidence>
<proteinExistence type="predicted"/>
<keyword evidence="4 9" id="KW-0067">ATP-binding</keyword>
<keyword evidence="1 9" id="KW-0547">Nucleotide-binding</keyword>
<evidence type="ECO:0000256" key="3">
    <source>
        <dbReference type="ARBA" id="ARBA00022806"/>
    </source>
</evidence>
<evidence type="ECO:0000256" key="4">
    <source>
        <dbReference type="ARBA" id="ARBA00022840"/>
    </source>
</evidence>
<dbReference type="Proteomes" id="UP000184191">
    <property type="component" value="Unassembled WGS sequence"/>
</dbReference>
<dbReference type="EMBL" id="FRBN01000002">
    <property type="protein sequence ID" value="SHK90742.1"/>
    <property type="molecule type" value="Genomic_DNA"/>
</dbReference>
<dbReference type="GO" id="GO:0000725">
    <property type="term" value="P:recombinational repair"/>
    <property type="evidence" value="ECO:0007669"/>
    <property type="project" value="TreeGrafter"/>
</dbReference>
<evidence type="ECO:0000256" key="8">
    <source>
        <dbReference type="ARBA" id="ARBA00048988"/>
    </source>
</evidence>
<keyword evidence="5" id="KW-0413">Isomerase</keyword>
<dbReference type="Pfam" id="PF13361">
    <property type="entry name" value="UvrD_C"/>
    <property type="match status" value="1"/>
</dbReference>
<evidence type="ECO:0000256" key="9">
    <source>
        <dbReference type="PROSITE-ProRule" id="PRU00560"/>
    </source>
</evidence>
<dbReference type="AlphaFoldDB" id="A0A1M6WAE2"/>
<comment type="catalytic activity">
    <reaction evidence="6">
        <text>Couples ATP hydrolysis with the unwinding of duplex DNA by translocating in the 3'-5' direction.</text>
        <dbReference type="EC" id="5.6.2.4"/>
    </reaction>
</comment>
<dbReference type="Gene3D" id="3.40.91.30">
    <property type="match status" value="1"/>
</dbReference>
<dbReference type="GO" id="GO:0003916">
    <property type="term" value="F:DNA topoisomerase activity"/>
    <property type="evidence" value="ECO:0007669"/>
    <property type="project" value="InterPro"/>
</dbReference>
<protein>
    <recommendedName>
        <fullName evidence="7">DNA 3'-5' helicase</fullName>
        <ecNumber evidence="7">5.6.2.4</ecNumber>
    </recommendedName>
</protein>
<dbReference type="Pfam" id="PF00580">
    <property type="entry name" value="UvrD-helicase"/>
    <property type="match status" value="2"/>
</dbReference>
<dbReference type="Gene3D" id="3.40.50.300">
    <property type="entry name" value="P-loop containing nucleotide triphosphate hydrolases"/>
    <property type="match status" value="3"/>
</dbReference>
<evidence type="ECO:0000313" key="11">
    <source>
        <dbReference type="EMBL" id="SHK90742.1"/>
    </source>
</evidence>
<evidence type="ECO:0000256" key="5">
    <source>
        <dbReference type="ARBA" id="ARBA00023235"/>
    </source>
</evidence>
<comment type="catalytic activity">
    <reaction evidence="8">
        <text>ATP + H2O = ADP + phosphate + H(+)</text>
        <dbReference type="Rhea" id="RHEA:13065"/>
        <dbReference type="ChEBI" id="CHEBI:15377"/>
        <dbReference type="ChEBI" id="CHEBI:15378"/>
        <dbReference type="ChEBI" id="CHEBI:30616"/>
        <dbReference type="ChEBI" id="CHEBI:43474"/>
        <dbReference type="ChEBI" id="CHEBI:456216"/>
        <dbReference type="EC" id="5.6.2.4"/>
    </reaction>
</comment>
<dbReference type="PANTHER" id="PTHR11070:SF63">
    <property type="entry name" value="DNA HELICASE IV"/>
    <property type="match status" value="1"/>
</dbReference>
<reference evidence="12" key="1">
    <citation type="submission" date="2016-11" db="EMBL/GenBank/DDBJ databases">
        <authorList>
            <person name="Varghese N."/>
            <person name="Submissions S."/>
        </authorList>
    </citation>
    <scope>NUCLEOTIDE SEQUENCE [LARGE SCALE GENOMIC DNA]</scope>
    <source>
        <strain evidence="12">DSM 29327</strain>
    </source>
</reference>
<dbReference type="GO" id="GO:0016887">
    <property type="term" value="F:ATP hydrolysis activity"/>
    <property type="evidence" value="ECO:0007669"/>
    <property type="project" value="RHEA"/>
</dbReference>
<dbReference type="GO" id="GO:0005829">
    <property type="term" value="C:cytosol"/>
    <property type="evidence" value="ECO:0007669"/>
    <property type="project" value="TreeGrafter"/>
</dbReference>
<organism evidence="11 12">
    <name type="scientific">Roseovarius marisflavi</name>
    <dbReference type="NCBI Taxonomy" id="1054996"/>
    <lineage>
        <taxon>Bacteria</taxon>
        <taxon>Pseudomonadati</taxon>
        <taxon>Pseudomonadota</taxon>
        <taxon>Alphaproteobacteria</taxon>
        <taxon>Rhodobacterales</taxon>
        <taxon>Roseobacteraceae</taxon>
        <taxon>Roseovarius</taxon>
    </lineage>
</organism>
<keyword evidence="3 9" id="KW-0347">Helicase</keyword>
<dbReference type="SUPFAM" id="SSF52540">
    <property type="entry name" value="P-loop containing nucleoside triphosphate hydrolases"/>
    <property type="match status" value="1"/>
</dbReference>
<dbReference type="InterPro" id="IPR014016">
    <property type="entry name" value="UvrD-like_ATP-bd"/>
</dbReference>
<dbReference type="InterPro" id="IPR027417">
    <property type="entry name" value="P-loop_NTPase"/>
</dbReference>